<evidence type="ECO:0000256" key="1">
    <source>
        <dbReference type="SAM" id="MobiDB-lite"/>
    </source>
</evidence>
<organism evidence="2 3">
    <name type="scientific">uncultured phage cr150_1</name>
    <dbReference type="NCBI Taxonomy" id="2986413"/>
    <lineage>
        <taxon>Viruses</taxon>
        <taxon>Duplodnaviria</taxon>
        <taxon>Heunggongvirae</taxon>
        <taxon>Uroviricota</taxon>
        <taxon>Caudoviricetes</taxon>
        <taxon>Crassvirales</taxon>
        <taxon>Suoliviridae</taxon>
        <taxon>Loutivirinae</taxon>
        <taxon>Blohavirus</taxon>
        <taxon>Blohavirus faecalis</taxon>
    </lineage>
</organism>
<protein>
    <submittedName>
        <fullName evidence="2">Uncharacterized protein</fullName>
    </submittedName>
</protein>
<gene>
    <name evidence="2" type="primary">gp_73507</name>
</gene>
<evidence type="ECO:0000313" key="2">
    <source>
        <dbReference type="EMBL" id="QWM91005.2"/>
    </source>
</evidence>
<feature type="region of interest" description="Disordered" evidence="1">
    <location>
        <begin position="459"/>
        <end position="478"/>
    </location>
</feature>
<dbReference type="EMBL" id="MZ130495">
    <property type="protein sequence ID" value="QWM91005.2"/>
    <property type="molecule type" value="Genomic_DNA"/>
</dbReference>
<feature type="compositionally biased region" description="Polar residues" evidence="1">
    <location>
        <begin position="459"/>
        <end position="473"/>
    </location>
</feature>
<feature type="region of interest" description="Disordered" evidence="1">
    <location>
        <begin position="293"/>
        <end position="321"/>
    </location>
</feature>
<accession>A0AAE7RYE4</accession>
<dbReference type="Proteomes" id="UP000827937">
    <property type="component" value="Segment"/>
</dbReference>
<name>A0AAE7RYE4_9CAUD</name>
<feature type="compositionally biased region" description="Basic and acidic residues" evidence="1">
    <location>
        <begin position="88"/>
        <end position="106"/>
    </location>
</feature>
<sequence length="1083" mass="118251">MIQKCDGVKILDLEEKLEVTGSEYMVTAEKGNNYKLPLESVADIVIGSSKFKAAIKDVYESSTPTASVSLDKDQFLFSFGIPAGRTGDAGKDGKDGKDGQDGKDGIDGVPGIDGDTTRVVIAYKSTKSIERPDTPVGGSWDYDTNTITYPEGWSGSDSNPNGYVWMSTATFSSKGTIVVPWSTPVRLTGADGHDGADGSNIEFVYKLTVTSLVTPTKPTGNSQTEAIRQGWTDHPTGISEQYQCEWVCSHNLQTDGSWSEWSDPTIWSKWGVNGKDGDGVEYIYQITKLPASPKEITDNNPDQDEYIPQSAPGEQPWTDNPTGVSKEFQYEWVSQRKYKGDTHKWGNFSSPSLWAKYGDNGQDGQHLRVMYTKTSGSDVKPRDPDRLNINPGSIWSVGMPTATGKEAIWGIQALVTFDNKLVIDESLPEEERGWQGPYLITGVPGLDGNNFNYQVEAFKQSQTQPEKPTSNDPYNPGDGWVLTPDMSTGIWWKCIALVQGETGTVIEWGAVVKVTGQGVIIKGTLDSTDDLPTSGNEIGDGWVIDGFLWVWNGSDWVNVGKVQGMDGNYYEYRFARNNSWSSAPSLDQDTRYPSGWSSSAPALSNGKVLWATFAYINGSDNTMIEDWCDPYYMTGMTGDNGGSGVPGVGYEVRYCKGTETTYTGEQWSDTMKRKRDPKGWSIDVPELVSGDEYNYIWFIQCRIINDELESGQYWSKPNPMGGIITPDPVGSQPIAYPMGIYSTTTPYINDGETAPYVYDTGGDTEGNHYFFLKAVMTWIGTQQNNESPGTDTSGAWEPLKNFEAIYTDLLIAPNSLVGGAVFNNNLMFSQRGKNASGGDSSEYHLINTSDPMNTSNSFRPNFLLDFENGEAYFGAGGIHLAADSENSQLQLTTSDTKLTLDGSGLSMINNTGGLSTVGTYIKKNNISQLTGDYQFKLDSTGMRMGQAQTPFTEWFGLNSDGSGQLAKGNITWNSSGEINELNVGDSTHGKVILAGDSFSGLRVPQSTDSDFYLIDIYGTQNQSPNQGNIYVRCSNGSQILISGNGSIYIQKVLGSDTYTANLNPTEGLIFAKNNLTTKTYANA</sequence>
<feature type="region of interest" description="Disordered" evidence="1">
    <location>
        <begin position="87"/>
        <end position="111"/>
    </location>
</feature>
<reference evidence="2 3" key="1">
    <citation type="submission" date="2021-04" db="EMBL/GenBank/DDBJ databases">
        <authorList>
            <person name="Shkoporov A.N."/>
            <person name="Stockdale S.R."/>
            <person name="Guerin E."/>
            <person name="Ross R.P."/>
            <person name="Hill C."/>
        </authorList>
    </citation>
    <scope>NUCLEOTIDE SEQUENCE [LARGE SCALE GENOMIC DNA]</scope>
    <source>
        <strain evidence="3">cr150_1</strain>
    </source>
</reference>
<proteinExistence type="predicted"/>
<keyword evidence="3" id="KW-1185">Reference proteome</keyword>
<evidence type="ECO:0000313" key="3">
    <source>
        <dbReference type="Proteomes" id="UP000827937"/>
    </source>
</evidence>